<evidence type="ECO:0000313" key="10">
    <source>
        <dbReference type="Proteomes" id="UP001175271"/>
    </source>
</evidence>
<sequence length="472" mass="52617">MGLSQPAFPDASCLYMRCERKNERKRRTAGIVLSTLNWLFVERDWSKQGIRQRSSRKILDVVQDLDAFSKVVDKAKEEKSAANGMISLICFAVIASLMTGHLYDYFFGDSKFYYKFALDYAHDESPKIDVDMIVSTSCSNLDVSPLNKEQLLELFALENQLKKDPTRFELTEEEEKYWKILQNVNKKKEFNLKGLDSLTFVSNTIERGLENAANLKQKEEAAAIIEQRKLKGLNGEQPTGGETFFMIGNGLGVFQIISTNTQQEDEGTACRIHGRVPVSKAKGDRLVISVGKSMGIGGLFAHFEGAATNTGNISHRIERLHFGERIPGLVSPLAGTEKFSLSGNDVYRYYLKVIPTRIFHSGLFSGSTLTYQYSVTFLKKESKPNEHAHGAIIIDFEFVPTVIEVRQDRTSFTQLLVRLCAIIGGVFATSSILTMCVSSAAWFCSSGMLEVGTDASTEHSFPALKETVPLVS</sequence>
<gene>
    <name evidence="9" type="ORF">QR680_001774</name>
</gene>
<dbReference type="GO" id="GO:0006888">
    <property type="term" value="P:endoplasmic reticulum to Golgi vesicle-mediated transport"/>
    <property type="evidence" value="ECO:0007669"/>
    <property type="project" value="TreeGrafter"/>
</dbReference>
<dbReference type="GO" id="GO:0006890">
    <property type="term" value="P:retrograde vesicle-mediated transport, Golgi to endoplasmic reticulum"/>
    <property type="evidence" value="ECO:0007669"/>
    <property type="project" value="TreeGrafter"/>
</dbReference>
<dbReference type="Pfam" id="PF07970">
    <property type="entry name" value="COPIIcoated_ERV"/>
    <property type="match status" value="1"/>
</dbReference>
<evidence type="ECO:0000259" key="8">
    <source>
        <dbReference type="Pfam" id="PF13850"/>
    </source>
</evidence>
<proteinExistence type="inferred from homology"/>
<keyword evidence="4 6" id="KW-1133">Transmembrane helix</keyword>
<feature type="transmembrane region" description="Helical" evidence="6">
    <location>
        <begin position="85"/>
        <end position="106"/>
    </location>
</feature>
<evidence type="ECO:0000256" key="1">
    <source>
        <dbReference type="ARBA" id="ARBA00004457"/>
    </source>
</evidence>
<evidence type="ECO:0000313" key="9">
    <source>
        <dbReference type="EMBL" id="KAK0396581.1"/>
    </source>
</evidence>
<reference evidence="9" key="1">
    <citation type="submission" date="2023-06" db="EMBL/GenBank/DDBJ databases">
        <title>Genomic analysis of the entomopathogenic nematode Steinernema hermaphroditum.</title>
        <authorList>
            <person name="Schwarz E.M."/>
            <person name="Heppert J.K."/>
            <person name="Baniya A."/>
            <person name="Schwartz H.T."/>
            <person name="Tan C.-H."/>
            <person name="Antoshechkin I."/>
            <person name="Sternberg P.W."/>
            <person name="Goodrich-Blair H."/>
            <person name="Dillman A.R."/>
        </authorList>
    </citation>
    <scope>NUCLEOTIDE SEQUENCE</scope>
    <source>
        <strain evidence="9">PS9179</strain>
        <tissue evidence="9">Whole animal</tissue>
    </source>
</reference>
<evidence type="ECO:0000256" key="5">
    <source>
        <dbReference type="ARBA" id="ARBA00023136"/>
    </source>
</evidence>
<evidence type="ECO:0000256" key="2">
    <source>
        <dbReference type="ARBA" id="ARBA00005648"/>
    </source>
</evidence>
<keyword evidence="10" id="KW-1185">Reference proteome</keyword>
<dbReference type="PANTHER" id="PTHR10984">
    <property type="entry name" value="ENDOPLASMIC RETICULUM-GOLGI INTERMEDIATE COMPARTMENT PROTEIN"/>
    <property type="match status" value="1"/>
</dbReference>
<keyword evidence="5 6" id="KW-0472">Membrane</keyword>
<dbReference type="EMBL" id="JAUCMV010000005">
    <property type="protein sequence ID" value="KAK0396581.1"/>
    <property type="molecule type" value="Genomic_DNA"/>
</dbReference>
<dbReference type="InterPro" id="IPR039542">
    <property type="entry name" value="Erv_N"/>
</dbReference>
<dbReference type="GO" id="GO:0033116">
    <property type="term" value="C:endoplasmic reticulum-Golgi intermediate compartment membrane"/>
    <property type="evidence" value="ECO:0007669"/>
    <property type="project" value="UniProtKB-SubCell"/>
</dbReference>
<comment type="caution">
    <text evidence="9">The sequence shown here is derived from an EMBL/GenBank/DDBJ whole genome shotgun (WGS) entry which is preliminary data.</text>
</comment>
<dbReference type="AlphaFoldDB" id="A0AA39H0P7"/>
<dbReference type="Proteomes" id="UP001175271">
    <property type="component" value="Unassembled WGS sequence"/>
</dbReference>
<comment type="similarity">
    <text evidence="2">Belongs to the ERGIC family.</text>
</comment>
<feature type="domain" description="Endoplasmic reticulum vesicle transporter N-terminal" evidence="8">
    <location>
        <begin position="63"/>
        <end position="143"/>
    </location>
</feature>
<organism evidence="9 10">
    <name type="scientific">Steinernema hermaphroditum</name>
    <dbReference type="NCBI Taxonomy" id="289476"/>
    <lineage>
        <taxon>Eukaryota</taxon>
        <taxon>Metazoa</taxon>
        <taxon>Ecdysozoa</taxon>
        <taxon>Nematoda</taxon>
        <taxon>Chromadorea</taxon>
        <taxon>Rhabditida</taxon>
        <taxon>Tylenchina</taxon>
        <taxon>Panagrolaimomorpha</taxon>
        <taxon>Strongyloidoidea</taxon>
        <taxon>Steinernematidae</taxon>
        <taxon>Steinernema</taxon>
    </lineage>
</organism>
<evidence type="ECO:0008006" key="11">
    <source>
        <dbReference type="Google" id="ProtNLM"/>
    </source>
</evidence>
<comment type="subcellular location">
    <subcellularLocation>
        <location evidence="1">Endoplasmic reticulum-Golgi intermediate compartment membrane</location>
        <topology evidence="1">Multi-pass membrane protein</topology>
    </subcellularLocation>
</comment>
<dbReference type="InterPro" id="IPR012936">
    <property type="entry name" value="Erv_C"/>
</dbReference>
<dbReference type="GO" id="GO:0030134">
    <property type="term" value="C:COPII-coated ER to Golgi transport vesicle"/>
    <property type="evidence" value="ECO:0007669"/>
    <property type="project" value="TreeGrafter"/>
</dbReference>
<evidence type="ECO:0000256" key="6">
    <source>
        <dbReference type="SAM" id="Phobius"/>
    </source>
</evidence>
<feature type="domain" description="Endoplasmic reticulum vesicle transporter C-terminal" evidence="7">
    <location>
        <begin position="262"/>
        <end position="433"/>
    </location>
</feature>
<accession>A0AA39H0P7</accession>
<dbReference type="GO" id="GO:0005783">
    <property type="term" value="C:endoplasmic reticulum"/>
    <property type="evidence" value="ECO:0007669"/>
    <property type="project" value="TreeGrafter"/>
</dbReference>
<evidence type="ECO:0000256" key="3">
    <source>
        <dbReference type="ARBA" id="ARBA00022692"/>
    </source>
</evidence>
<dbReference type="PANTHER" id="PTHR10984:SF30">
    <property type="entry name" value="ENDOPLASMIC RETICULUM-GOLGI INTERMEDIATE COMPARTMENT PROTEIN 2"/>
    <property type="match status" value="1"/>
</dbReference>
<protein>
    <recommendedName>
        <fullName evidence="11">Endoplasmic reticulum vesicle transporter C-terminal domain-containing protein</fullName>
    </recommendedName>
</protein>
<keyword evidence="3 6" id="KW-0812">Transmembrane</keyword>
<dbReference type="InterPro" id="IPR045888">
    <property type="entry name" value="Erv"/>
</dbReference>
<evidence type="ECO:0000259" key="7">
    <source>
        <dbReference type="Pfam" id="PF07970"/>
    </source>
</evidence>
<dbReference type="Pfam" id="PF13850">
    <property type="entry name" value="ERGIC_N"/>
    <property type="match status" value="1"/>
</dbReference>
<name>A0AA39H0P7_9BILA</name>
<evidence type="ECO:0000256" key="4">
    <source>
        <dbReference type="ARBA" id="ARBA00022989"/>
    </source>
</evidence>
<feature type="transmembrane region" description="Helical" evidence="6">
    <location>
        <begin position="415"/>
        <end position="443"/>
    </location>
</feature>